<evidence type="ECO:0000259" key="3">
    <source>
        <dbReference type="Pfam" id="PF01970"/>
    </source>
</evidence>
<accession>A0ABM7GFE2</accession>
<sequence>MVGAYAINYGIMFDVWTLLIFGVLGYLVQKIGLEVAPLIIGFILGSQAEVYFVKSLESFGTYSIFFHQKPHCHGAVGVDCRLANVRGRYGLQIPRQAKMELTQVTGSTRTASGKGHDTDND</sequence>
<dbReference type="Proteomes" id="UP000289555">
    <property type="component" value="Chromosome"/>
</dbReference>
<feature type="compositionally biased region" description="Polar residues" evidence="1">
    <location>
        <begin position="102"/>
        <end position="111"/>
    </location>
</feature>
<dbReference type="InterPro" id="IPR002823">
    <property type="entry name" value="DUF112_TM"/>
</dbReference>
<organism evidence="4 5">
    <name type="scientific">Vreelandella olivaria</name>
    <dbReference type="NCBI Taxonomy" id="390919"/>
    <lineage>
        <taxon>Bacteria</taxon>
        <taxon>Pseudomonadati</taxon>
        <taxon>Pseudomonadota</taxon>
        <taxon>Gammaproteobacteria</taxon>
        <taxon>Oceanospirillales</taxon>
        <taxon>Halomonadaceae</taxon>
        <taxon>Vreelandella</taxon>
    </lineage>
</organism>
<name>A0ABM7GFE2_9GAMM</name>
<feature type="transmembrane region" description="Helical" evidence="2">
    <location>
        <begin position="35"/>
        <end position="53"/>
    </location>
</feature>
<proteinExistence type="predicted"/>
<keyword evidence="5" id="KW-1185">Reference proteome</keyword>
<keyword evidence="2" id="KW-0812">Transmembrane</keyword>
<feature type="transmembrane region" description="Helical" evidence="2">
    <location>
        <begin position="6"/>
        <end position="28"/>
    </location>
</feature>
<reference evidence="5" key="1">
    <citation type="journal article" date="2019" name="Microbiol. Resour. Announc.">
        <title>Complete Genome Sequence of Halomonas olivaria, a Moderately Halophilic Bacterium Isolated from Olive Processing Effluents, Obtained by Nanopore Sequencing.</title>
        <authorList>
            <person name="Nagata S."/>
            <person name="Ii K.M."/>
            <person name="Tsukimi T."/>
            <person name="Miura M.C."/>
            <person name="Galipon J."/>
            <person name="Arakawa K."/>
        </authorList>
    </citation>
    <scope>NUCLEOTIDE SEQUENCE [LARGE SCALE GENOMIC DNA]</scope>
    <source>
        <strain evidence="5">TYRC17</strain>
    </source>
</reference>
<evidence type="ECO:0000256" key="1">
    <source>
        <dbReference type="SAM" id="MobiDB-lite"/>
    </source>
</evidence>
<dbReference type="PANTHER" id="PTHR35342">
    <property type="entry name" value="TRICARBOXYLIC TRANSPORT PROTEIN"/>
    <property type="match status" value="1"/>
</dbReference>
<keyword evidence="2" id="KW-0472">Membrane</keyword>
<dbReference type="PANTHER" id="PTHR35342:SF5">
    <property type="entry name" value="TRICARBOXYLIC TRANSPORT PROTEIN"/>
    <property type="match status" value="1"/>
</dbReference>
<dbReference type="Pfam" id="PF01970">
    <property type="entry name" value="TctA"/>
    <property type="match status" value="1"/>
</dbReference>
<evidence type="ECO:0000313" key="4">
    <source>
        <dbReference type="EMBL" id="BBI49098.1"/>
    </source>
</evidence>
<gene>
    <name evidence="4" type="ORF">HORIV_15190</name>
</gene>
<feature type="domain" description="DUF112" evidence="3">
    <location>
        <begin position="1"/>
        <end position="40"/>
    </location>
</feature>
<evidence type="ECO:0000256" key="2">
    <source>
        <dbReference type="SAM" id="Phobius"/>
    </source>
</evidence>
<keyword evidence="2" id="KW-1133">Transmembrane helix</keyword>
<protein>
    <recommendedName>
        <fullName evidence="3">DUF112 domain-containing protein</fullName>
    </recommendedName>
</protein>
<dbReference type="EMBL" id="AP019416">
    <property type="protein sequence ID" value="BBI49098.1"/>
    <property type="molecule type" value="Genomic_DNA"/>
</dbReference>
<feature type="region of interest" description="Disordered" evidence="1">
    <location>
        <begin position="102"/>
        <end position="121"/>
    </location>
</feature>
<evidence type="ECO:0000313" key="5">
    <source>
        <dbReference type="Proteomes" id="UP000289555"/>
    </source>
</evidence>